<dbReference type="InterPro" id="IPR036514">
    <property type="entry name" value="SGNH_hydro_sf"/>
</dbReference>
<organism evidence="1 2">
    <name type="scientific">Candidatus Gallipaludibacter merdavium</name>
    <dbReference type="NCBI Taxonomy" id="2840839"/>
    <lineage>
        <taxon>Bacteria</taxon>
        <taxon>Pseudomonadati</taxon>
        <taxon>Bacteroidota</taxon>
        <taxon>Bacteroidia</taxon>
        <taxon>Bacteroidales</taxon>
        <taxon>Candidatus Gallipaludibacter</taxon>
    </lineage>
</organism>
<reference evidence="1" key="2">
    <citation type="journal article" date="2021" name="PeerJ">
        <title>Extensive microbial diversity within the chicken gut microbiome revealed by metagenomics and culture.</title>
        <authorList>
            <person name="Gilroy R."/>
            <person name="Ravi A."/>
            <person name="Getino M."/>
            <person name="Pursley I."/>
            <person name="Horton D.L."/>
            <person name="Alikhan N.F."/>
            <person name="Baker D."/>
            <person name="Gharbi K."/>
            <person name="Hall N."/>
            <person name="Watson M."/>
            <person name="Adriaenssens E.M."/>
            <person name="Foster-Nyarko E."/>
            <person name="Jarju S."/>
            <person name="Secka A."/>
            <person name="Antonio M."/>
            <person name="Oren A."/>
            <person name="Chaudhuri R.R."/>
            <person name="La Ragione R."/>
            <person name="Hildebrand F."/>
            <person name="Pallen M.J."/>
        </authorList>
    </citation>
    <scope>NUCLEOTIDE SEQUENCE</scope>
    <source>
        <strain evidence="1">G3-3990</strain>
    </source>
</reference>
<proteinExistence type="predicted"/>
<evidence type="ECO:0000313" key="1">
    <source>
        <dbReference type="EMBL" id="MBO8458867.1"/>
    </source>
</evidence>
<dbReference type="Gene3D" id="2.60.120.1360">
    <property type="match status" value="1"/>
</dbReference>
<dbReference type="SUPFAM" id="SSF52266">
    <property type="entry name" value="SGNH hydrolase"/>
    <property type="match status" value="1"/>
</dbReference>
<evidence type="ECO:0000313" key="2">
    <source>
        <dbReference type="Proteomes" id="UP000823641"/>
    </source>
</evidence>
<gene>
    <name evidence="1" type="ORF">IAA73_00815</name>
</gene>
<dbReference type="Proteomes" id="UP000823641">
    <property type="component" value="Unassembled WGS sequence"/>
</dbReference>
<dbReference type="GO" id="GO:0016788">
    <property type="term" value="F:hydrolase activity, acting on ester bonds"/>
    <property type="evidence" value="ECO:0007669"/>
    <property type="project" value="UniProtKB-ARBA"/>
</dbReference>
<dbReference type="AlphaFoldDB" id="A0A9D9N3D2"/>
<protein>
    <recommendedName>
        <fullName evidence="3">SGNH hydrolase-type esterase domain-containing protein</fullName>
    </recommendedName>
</protein>
<dbReference type="Gene3D" id="3.40.50.1110">
    <property type="entry name" value="SGNH hydrolase"/>
    <property type="match status" value="1"/>
</dbReference>
<dbReference type="EMBL" id="JADIMG010000004">
    <property type="protein sequence ID" value="MBO8458867.1"/>
    <property type="molecule type" value="Genomic_DNA"/>
</dbReference>
<reference evidence="1" key="1">
    <citation type="submission" date="2020-10" db="EMBL/GenBank/DDBJ databases">
        <authorList>
            <person name="Gilroy R."/>
        </authorList>
    </citation>
    <scope>NUCLEOTIDE SEQUENCE</scope>
    <source>
        <strain evidence="1">G3-3990</strain>
    </source>
</reference>
<sequence length="492" mass="55308">MKAYKTTLFIFAIIGLLALLCLFFPKDGVQIGPLELEFPSLEEVLGAPTDTVEGPKESPEELLARRLEEMRMEEESQYLDYFENNPARIEFPDNDLHTLDAFFAALDSAESKELRIVHYGDSQIEEDRISSTLRTELQSEFGGQGVGLVPAIQTIPTVSIGQSCDKELTRYLVYGNSEMRAENDLYGIMGQKAMLDTTIHLRFYPLARVNEETPSRYFTEVRVLAGEIEDTLKIRCNGTTLWADSTQKGIVELSFHLPDSSVRAQLEISGNAALYGIMLDGKNGVSVDNIPMRGCSGTVFTQMNGEQLASYFRNENVRLIIMQFGGNSVPYLKKPQSISNYGKQMARQIKYMKRLAPNASILFIGPSDMATKVKANMETYPHLPMVIDSLRHAVLNAGAAYWDLYSVMGGHNSMVQWVNAQPPLAASDYVHFSRGGAERIGDMLCKSLMLYYDYYKWRTDTTQWSDTTKMLNDSILLLREEAAAIEETQVEE</sequence>
<accession>A0A9D9N3D2</accession>
<evidence type="ECO:0008006" key="3">
    <source>
        <dbReference type="Google" id="ProtNLM"/>
    </source>
</evidence>
<name>A0A9D9N3D2_9BACT</name>
<comment type="caution">
    <text evidence="1">The sequence shown here is derived from an EMBL/GenBank/DDBJ whole genome shotgun (WGS) entry which is preliminary data.</text>
</comment>